<reference evidence="1 2" key="1">
    <citation type="journal article" date="2022" name="bioRxiv">
        <title>The genome of the oomycete Peronosclerospora sorghi, a cosmopolitan pathogen of maize and sorghum, is inflated with dispersed pseudogenes.</title>
        <authorList>
            <person name="Fletcher K."/>
            <person name="Martin F."/>
            <person name="Isakeit T."/>
            <person name="Cavanaugh K."/>
            <person name="Magill C."/>
            <person name="Michelmore R."/>
        </authorList>
    </citation>
    <scope>NUCLEOTIDE SEQUENCE [LARGE SCALE GENOMIC DNA]</scope>
    <source>
        <strain evidence="1">P6</strain>
    </source>
</reference>
<protein>
    <submittedName>
        <fullName evidence="1">Uncharacterized protein</fullName>
    </submittedName>
</protein>
<accession>A0ACC0VK25</accession>
<name>A0ACC0VK25_9STRA</name>
<dbReference type="Proteomes" id="UP001163321">
    <property type="component" value="Chromosome 8"/>
</dbReference>
<keyword evidence="2" id="KW-1185">Reference proteome</keyword>
<comment type="caution">
    <text evidence="1">The sequence shown here is derived from an EMBL/GenBank/DDBJ whole genome shotgun (WGS) entry which is preliminary data.</text>
</comment>
<organism evidence="1 2">
    <name type="scientific">Peronosclerospora sorghi</name>
    <dbReference type="NCBI Taxonomy" id="230839"/>
    <lineage>
        <taxon>Eukaryota</taxon>
        <taxon>Sar</taxon>
        <taxon>Stramenopiles</taxon>
        <taxon>Oomycota</taxon>
        <taxon>Peronosporomycetes</taxon>
        <taxon>Peronosporales</taxon>
        <taxon>Peronosporaceae</taxon>
        <taxon>Peronosclerospora</taxon>
    </lineage>
</organism>
<proteinExistence type="predicted"/>
<gene>
    <name evidence="1" type="ORF">PsorP6_004652</name>
</gene>
<evidence type="ECO:0000313" key="2">
    <source>
        <dbReference type="Proteomes" id="UP001163321"/>
    </source>
</evidence>
<dbReference type="EMBL" id="CM047587">
    <property type="protein sequence ID" value="KAI9906662.1"/>
    <property type="molecule type" value="Genomic_DNA"/>
</dbReference>
<sequence>MSDRGSPSPRRSRSISPRVPDENKRSPFADADAQQEQAAEDNETLRRSRSPARADGKDVSNPGNNLYVANLATRMGQSELQEIFSKFGRVEKCEVIVDPVTRESRGFAFVTFEDVRDAEDAVKELNKCVVYGVKKCRDAGLEWNMLNGSVDMKKHLGSILGQNLLAPNTEDVIAPTGTVAEDGGVAAEIAVDSPVGLTTETGLATMTGTEDVAAMTTAIETVAVTTATHTMTDAVVRSETAPRPLALHFAHMLKFKPKRESRRQIRL</sequence>
<evidence type="ECO:0000313" key="1">
    <source>
        <dbReference type="EMBL" id="KAI9906662.1"/>
    </source>
</evidence>